<dbReference type="InterPro" id="IPR036259">
    <property type="entry name" value="MFS_trans_sf"/>
</dbReference>
<keyword evidence="6 7" id="KW-0472">Membrane</keyword>
<dbReference type="EMBL" id="BAAAOR010000004">
    <property type="protein sequence ID" value="GAA1505040.1"/>
    <property type="molecule type" value="Genomic_DNA"/>
</dbReference>
<evidence type="ECO:0000256" key="7">
    <source>
        <dbReference type="SAM" id="Phobius"/>
    </source>
</evidence>
<feature type="transmembrane region" description="Helical" evidence="7">
    <location>
        <begin position="66"/>
        <end position="88"/>
    </location>
</feature>
<feature type="transmembrane region" description="Helical" evidence="7">
    <location>
        <begin position="126"/>
        <end position="146"/>
    </location>
</feature>
<keyword evidence="10" id="KW-1185">Reference proteome</keyword>
<comment type="caution">
    <text evidence="9">The sequence shown here is derived from an EMBL/GenBank/DDBJ whole genome shotgun (WGS) entry which is preliminary data.</text>
</comment>
<feature type="transmembrane region" description="Helical" evidence="7">
    <location>
        <begin position="194"/>
        <end position="213"/>
    </location>
</feature>
<keyword evidence="5 7" id="KW-1133">Transmembrane helix</keyword>
<evidence type="ECO:0000256" key="2">
    <source>
        <dbReference type="ARBA" id="ARBA00022448"/>
    </source>
</evidence>
<feature type="transmembrane region" description="Helical" evidence="7">
    <location>
        <begin position="307"/>
        <end position="328"/>
    </location>
</feature>
<reference evidence="9 10" key="1">
    <citation type="journal article" date="2019" name="Int. J. Syst. Evol. Microbiol.">
        <title>The Global Catalogue of Microorganisms (GCM) 10K type strain sequencing project: providing services to taxonomists for standard genome sequencing and annotation.</title>
        <authorList>
            <consortium name="The Broad Institute Genomics Platform"/>
            <consortium name="The Broad Institute Genome Sequencing Center for Infectious Disease"/>
            <person name="Wu L."/>
            <person name="Ma J."/>
        </authorList>
    </citation>
    <scope>NUCLEOTIDE SEQUENCE [LARGE SCALE GENOMIC DNA]</scope>
    <source>
        <strain evidence="9 10">JCM 14942</strain>
    </source>
</reference>
<dbReference type="RefSeq" id="WP_219996103.1">
    <property type="nucleotide sequence ID" value="NZ_BAAAOR010000004.1"/>
</dbReference>
<dbReference type="InterPro" id="IPR020846">
    <property type="entry name" value="MFS_dom"/>
</dbReference>
<evidence type="ECO:0000259" key="8">
    <source>
        <dbReference type="PROSITE" id="PS50850"/>
    </source>
</evidence>
<feature type="transmembrane region" description="Helical" evidence="7">
    <location>
        <begin position="275"/>
        <end position="300"/>
    </location>
</feature>
<dbReference type="Proteomes" id="UP001500842">
    <property type="component" value="Unassembled WGS sequence"/>
</dbReference>
<name>A0ABN1ZUU3_9ACTN</name>
<dbReference type="InterPro" id="IPR010290">
    <property type="entry name" value="TM_effector"/>
</dbReference>
<feature type="transmembrane region" description="Helical" evidence="7">
    <location>
        <begin position="36"/>
        <end position="60"/>
    </location>
</feature>
<feature type="transmembrane region" description="Helical" evidence="7">
    <location>
        <begin position="367"/>
        <end position="389"/>
    </location>
</feature>
<feature type="transmembrane region" description="Helical" evidence="7">
    <location>
        <begin position="334"/>
        <end position="355"/>
    </location>
</feature>
<evidence type="ECO:0000256" key="3">
    <source>
        <dbReference type="ARBA" id="ARBA00022475"/>
    </source>
</evidence>
<protein>
    <submittedName>
        <fullName evidence="9">MFS transporter</fullName>
    </submittedName>
</protein>
<dbReference type="CDD" id="cd06173">
    <property type="entry name" value="MFS_MefA_like"/>
    <property type="match status" value="1"/>
</dbReference>
<evidence type="ECO:0000313" key="10">
    <source>
        <dbReference type="Proteomes" id="UP001500842"/>
    </source>
</evidence>
<keyword evidence="3" id="KW-1003">Cell membrane</keyword>
<evidence type="ECO:0000256" key="4">
    <source>
        <dbReference type="ARBA" id="ARBA00022692"/>
    </source>
</evidence>
<dbReference type="Gene3D" id="1.20.1250.20">
    <property type="entry name" value="MFS general substrate transporter like domains"/>
    <property type="match status" value="1"/>
</dbReference>
<evidence type="ECO:0000256" key="6">
    <source>
        <dbReference type="ARBA" id="ARBA00023136"/>
    </source>
</evidence>
<dbReference type="PROSITE" id="PS50850">
    <property type="entry name" value="MFS"/>
    <property type="match status" value="1"/>
</dbReference>
<evidence type="ECO:0000256" key="5">
    <source>
        <dbReference type="ARBA" id="ARBA00022989"/>
    </source>
</evidence>
<keyword evidence="4 7" id="KW-0812">Transmembrane</keyword>
<accession>A0ABN1ZUU3</accession>
<feature type="domain" description="Major facilitator superfamily (MFS) profile" evidence="8">
    <location>
        <begin position="243"/>
        <end position="423"/>
    </location>
</feature>
<comment type="subcellular location">
    <subcellularLocation>
        <location evidence="1">Cell membrane</location>
        <topology evidence="1">Multi-pass membrane protein</topology>
    </subcellularLocation>
</comment>
<feature type="transmembrane region" description="Helical" evidence="7">
    <location>
        <begin position="395"/>
        <end position="413"/>
    </location>
</feature>
<gene>
    <name evidence="9" type="ORF">GCM10009788_05730</name>
</gene>
<proteinExistence type="predicted"/>
<sequence length="423" mass="42474">MAEPAPALAATADGPVPQVIVARGTMRLLVDRDFGLLTWGKVFSVTGIWVHSVVAAIAVYTATGSAVAVGLVAVAQFGPQIFLTPLSGTWADAGDVRRQLIVGRLLCLLGSGGLVLWYGLADPRGWASAGAVLVGSFVIGLGFVVGGPAMQSIVPALVTREELPAAMTLNTAPGTIARVVGPALGAFVVTHLDVAAGFAVAGAGHALFLVAILPVRVPARAPRAADTDYSVRAGLRHVLGDRPLLLLLLAVTAIGLGSEPTLTLAPAVAEQLGGGAALVGNLSTAFGVGAVLGLVALAVLRRAITTEWFVALGLLSMTAGSVVTAAAQGVVPSLVGYGLVGAGFSIAATAVGTAVQLRVPEVLRGRVMALWMVGFVGSRPIAALAVGAVADLVSVRGAIVVMALAPLAALLVCRPATLRRLPA</sequence>
<organism evidence="9 10">
    <name type="scientific">Nocardioides humi</name>
    <dbReference type="NCBI Taxonomy" id="449461"/>
    <lineage>
        <taxon>Bacteria</taxon>
        <taxon>Bacillati</taxon>
        <taxon>Actinomycetota</taxon>
        <taxon>Actinomycetes</taxon>
        <taxon>Propionibacteriales</taxon>
        <taxon>Nocardioidaceae</taxon>
        <taxon>Nocardioides</taxon>
    </lineage>
</organism>
<evidence type="ECO:0000313" key="9">
    <source>
        <dbReference type="EMBL" id="GAA1505040.1"/>
    </source>
</evidence>
<evidence type="ECO:0000256" key="1">
    <source>
        <dbReference type="ARBA" id="ARBA00004651"/>
    </source>
</evidence>
<dbReference type="PANTHER" id="PTHR23513">
    <property type="entry name" value="INTEGRAL MEMBRANE EFFLUX PROTEIN-RELATED"/>
    <property type="match status" value="1"/>
</dbReference>
<feature type="transmembrane region" description="Helical" evidence="7">
    <location>
        <begin position="244"/>
        <end position="269"/>
    </location>
</feature>
<dbReference type="SUPFAM" id="SSF103473">
    <property type="entry name" value="MFS general substrate transporter"/>
    <property type="match status" value="1"/>
</dbReference>
<dbReference type="Pfam" id="PF05977">
    <property type="entry name" value="MFS_3"/>
    <property type="match status" value="1"/>
</dbReference>
<dbReference type="PANTHER" id="PTHR23513:SF11">
    <property type="entry name" value="STAPHYLOFERRIN A TRANSPORTER"/>
    <property type="match status" value="1"/>
</dbReference>
<keyword evidence="2" id="KW-0813">Transport</keyword>
<feature type="transmembrane region" description="Helical" evidence="7">
    <location>
        <begin position="100"/>
        <end position="120"/>
    </location>
</feature>